<evidence type="ECO:0000313" key="2">
    <source>
        <dbReference type="Proteomes" id="UP000729402"/>
    </source>
</evidence>
<organism evidence="1 2">
    <name type="scientific">Zizania palustris</name>
    <name type="common">Northern wild rice</name>
    <dbReference type="NCBI Taxonomy" id="103762"/>
    <lineage>
        <taxon>Eukaryota</taxon>
        <taxon>Viridiplantae</taxon>
        <taxon>Streptophyta</taxon>
        <taxon>Embryophyta</taxon>
        <taxon>Tracheophyta</taxon>
        <taxon>Spermatophyta</taxon>
        <taxon>Magnoliopsida</taxon>
        <taxon>Liliopsida</taxon>
        <taxon>Poales</taxon>
        <taxon>Poaceae</taxon>
        <taxon>BOP clade</taxon>
        <taxon>Oryzoideae</taxon>
        <taxon>Oryzeae</taxon>
        <taxon>Zizaniinae</taxon>
        <taxon>Zizania</taxon>
    </lineage>
</organism>
<keyword evidence="2" id="KW-1185">Reference proteome</keyword>
<proteinExistence type="predicted"/>
<gene>
    <name evidence="1" type="ORF">GUJ93_ZPchr0010g8866</name>
</gene>
<evidence type="ECO:0000313" key="1">
    <source>
        <dbReference type="EMBL" id="KAG8083780.1"/>
    </source>
</evidence>
<reference evidence="1" key="2">
    <citation type="submission" date="2021-02" db="EMBL/GenBank/DDBJ databases">
        <authorList>
            <person name="Kimball J.A."/>
            <person name="Haas M.W."/>
            <person name="Macchietto M."/>
            <person name="Kono T."/>
            <person name="Duquette J."/>
            <person name="Shao M."/>
        </authorList>
    </citation>
    <scope>NUCLEOTIDE SEQUENCE</scope>
    <source>
        <tissue evidence="1">Fresh leaf tissue</tissue>
    </source>
</reference>
<sequence>MDLLHNSMDLLHKPMDLLHNLMDLLLMMAPEPTKDLHHRSTMRVMDTSKVAPSEVLPIDVTELLLEVVLVMLR</sequence>
<protein>
    <submittedName>
        <fullName evidence="1">Uncharacterized protein</fullName>
    </submittedName>
</protein>
<comment type="caution">
    <text evidence="1">The sequence shown here is derived from an EMBL/GenBank/DDBJ whole genome shotgun (WGS) entry which is preliminary data.</text>
</comment>
<accession>A0A8J5SZ09</accession>
<dbReference type="AlphaFoldDB" id="A0A8J5SZ09"/>
<reference evidence="1" key="1">
    <citation type="journal article" date="2021" name="bioRxiv">
        <title>Whole Genome Assembly and Annotation of Northern Wild Rice, Zizania palustris L., Supports a Whole Genome Duplication in the Zizania Genus.</title>
        <authorList>
            <person name="Haas M."/>
            <person name="Kono T."/>
            <person name="Macchietto M."/>
            <person name="Millas R."/>
            <person name="McGilp L."/>
            <person name="Shao M."/>
            <person name="Duquette J."/>
            <person name="Hirsch C.N."/>
            <person name="Kimball J."/>
        </authorList>
    </citation>
    <scope>NUCLEOTIDE SEQUENCE</scope>
    <source>
        <tissue evidence="1">Fresh leaf tissue</tissue>
    </source>
</reference>
<dbReference type="EMBL" id="JAAALK010000082">
    <property type="protein sequence ID" value="KAG8083780.1"/>
    <property type="molecule type" value="Genomic_DNA"/>
</dbReference>
<dbReference type="Proteomes" id="UP000729402">
    <property type="component" value="Unassembled WGS sequence"/>
</dbReference>
<name>A0A8J5SZ09_ZIZPA</name>